<evidence type="ECO:0008006" key="5">
    <source>
        <dbReference type="Google" id="ProtNLM"/>
    </source>
</evidence>
<protein>
    <recommendedName>
        <fullName evidence="5">Rrp15p-domain-containing protein</fullName>
    </recommendedName>
</protein>
<dbReference type="InterPro" id="IPR012459">
    <property type="entry name" value="Rrp15"/>
</dbReference>
<dbReference type="GO" id="GO:0000460">
    <property type="term" value="P:maturation of 5.8S rRNA"/>
    <property type="evidence" value="ECO:0007669"/>
    <property type="project" value="TreeGrafter"/>
</dbReference>
<dbReference type="PANTHER" id="PTHR13245">
    <property type="entry name" value="RRP15-LIKE PROTEIN"/>
    <property type="match status" value="1"/>
</dbReference>
<organism evidence="3 4">
    <name type="scientific">Malassezia brasiliensis</name>
    <dbReference type="NCBI Taxonomy" id="1821822"/>
    <lineage>
        <taxon>Eukaryota</taxon>
        <taxon>Fungi</taxon>
        <taxon>Dikarya</taxon>
        <taxon>Basidiomycota</taxon>
        <taxon>Ustilaginomycotina</taxon>
        <taxon>Malasseziomycetes</taxon>
        <taxon>Malasseziales</taxon>
        <taxon>Malasseziaceae</taxon>
        <taxon>Malassezia</taxon>
    </lineage>
</organism>
<reference evidence="3" key="1">
    <citation type="submission" date="2023-03" db="EMBL/GenBank/DDBJ databases">
        <title>Mating type loci evolution in Malassezia.</title>
        <authorList>
            <person name="Coelho M.A."/>
        </authorList>
    </citation>
    <scope>NUCLEOTIDE SEQUENCE</scope>
    <source>
        <strain evidence="3">CBS 14135</strain>
    </source>
</reference>
<dbReference type="Pfam" id="PF07890">
    <property type="entry name" value="Rrp15p"/>
    <property type="match status" value="1"/>
</dbReference>
<comment type="similarity">
    <text evidence="1">Belongs to the RRP15 family.</text>
</comment>
<dbReference type="AlphaFoldDB" id="A0AAF0IPK9"/>
<evidence type="ECO:0000256" key="2">
    <source>
        <dbReference type="SAM" id="MobiDB-lite"/>
    </source>
</evidence>
<evidence type="ECO:0000313" key="3">
    <source>
        <dbReference type="EMBL" id="WFC96344.1"/>
    </source>
</evidence>
<feature type="compositionally biased region" description="Acidic residues" evidence="2">
    <location>
        <begin position="50"/>
        <end position="62"/>
    </location>
</feature>
<gene>
    <name evidence="3" type="ORF">MBRA1_003001</name>
</gene>
<sequence>MVKPAPGASKLRVSLAQGATAQKAASKRKANTKEDSDESTSDENLSRVDESEDDATDSEENWDAQGEKHSKKTTKRKRRAVSPTQFGEVMEGLLGGTEATATKPTASSILSLAPSVRRTANSTTLRAKAARMALEKRREREERAHVRDVIGDWLPPGVLPGQTVDQNTPQMIEWTEQGGAKGYERRLRKVAQRGVVKLFNAIRAAQETSVDDVDKARALKRKSNKTNALGNSERAVNELSKSNFLDLLRSAPKGTSA</sequence>
<accession>A0AAF0IPK9</accession>
<feature type="compositionally biased region" description="Basic residues" evidence="2">
    <location>
        <begin position="69"/>
        <end position="80"/>
    </location>
</feature>
<evidence type="ECO:0000256" key="1">
    <source>
        <dbReference type="ARBA" id="ARBA00007462"/>
    </source>
</evidence>
<dbReference type="PANTHER" id="PTHR13245:SF14">
    <property type="entry name" value="RRP15-LIKE PROTEIN"/>
    <property type="match status" value="1"/>
</dbReference>
<keyword evidence="4" id="KW-1185">Reference proteome</keyword>
<dbReference type="Proteomes" id="UP001216638">
    <property type="component" value="Chromosome 3"/>
</dbReference>
<dbReference type="GO" id="GO:0030687">
    <property type="term" value="C:preribosome, large subunit precursor"/>
    <property type="evidence" value="ECO:0007669"/>
    <property type="project" value="TreeGrafter"/>
</dbReference>
<evidence type="ECO:0000313" key="4">
    <source>
        <dbReference type="Proteomes" id="UP001216638"/>
    </source>
</evidence>
<dbReference type="GO" id="GO:0000470">
    <property type="term" value="P:maturation of LSU-rRNA"/>
    <property type="evidence" value="ECO:0007669"/>
    <property type="project" value="TreeGrafter"/>
</dbReference>
<proteinExistence type="inferred from homology"/>
<feature type="region of interest" description="Disordered" evidence="2">
    <location>
        <begin position="1"/>
        <end position="105"/>
    </location>
</feature>
<name>A0AAF0IPK9_9BASI</name>
<dbReference type="EMBL" id="CP119953">
    <property type="protein sequence ID" value="WFC96344.1"/>
    <property type="molecule type" value="Genomic_DNA"/>
</dbReference>